<reference evidence="1 2" key="1">
    <citation type="journal article" date="2018" name="Genome Biol. Evol.">
        <title>Multiple Roots of Fruiting Body Formation in Amoebozoa.</title>
        <authorList>
            <person name="Hillmann F."/>
            <person name="Forbes G."/>
            <person name="Novohradska S."/>
            <person name="Ferling I."/>
            <person name="Riege K."/>
            <person name="Groth M."/>
            <person name="Westermann M."/>
            <person name="Marz M."/>
            <person name="Spaller T."/>
            <person name="Winckler T."/>
            <person name="Schaap P."/>
            <person name="Glockner G."/>
        </authorList>
    </citation>
    <scope>NUCLEOTIDE SEQUENCE [LARGE SCALE GENOMIC DNA]</scope>
    <source>
        <strain evidence="1 2">Jena</strain>
    </source>
</reference>
<dbReference type="EMBL" id="MDYQ01000100">
    <property type="protein sequence ID" value="PRP82605.1"/>
    <property type="molecule type" value="Genomic_DNA"/>
</dbReference>
<gene>
    <name evidence="1" type="ORF">PROFUN_04910</name>
</gene>
<dbReference type="AlphaFoldDB" id="A0A2P6NF98"/>
<protein>
    <submittedName>
        <fullName evidence="1">Uncharacterized protein</fullName>
    </submittedName>
</protein>
<sequence length="61" mass="6940">MHPFNAAVSRPSDVTRAISGDDLLTTVVNVFPWIYIQFKGNASSTFKPQFKKNFFKAFKDI</sequence>
<keyword evidence="2" id="KW-1185">Reference proteome</keyword>
<evidence type="ECO:0000313" key="1">
    <source>
        <dbReference type="EMBL" id="PRP82605.1"/>
    </source>
</evidence>
<name>A0A2P6NF98_9EUKA</name>
<evidence type="ECO:0000313" key="2">
    <source>
        <dbReference type="Proteomes" id="UP000241769"/>
    </source>
</evidence>
<dbReference type="InParanoid" id="A0A2P6NF98"/>
<proteinExistence type="predicted"/>
<organism evidence="1 2">
    <name type="scientific">Planoprotostelium fungivorum</name>
    <dbReference type="NCBI Taxonomy" id="1890364"/>
    <lineage>
        <taxon>Eukaryota</taxon>
        <taxon>Amoebozoa</taxon>
        <taxon>Evosea</taxon>
        <taxon>Variosea</taxon>
        <taxon>Cavosteliida</taxon>
        <taxon>Cavosteliaceae</taxon>
        <taxon>Planoprotostelium</taxon>
    </lineage>
</organism>
<accession>A0A2P6NF98</accession>
<dbReference type="Proteomes" id="UP000241769">
    <property type="component" value="Unassembled WGS sequence"/>
</dbReference>
<comment type="caution">
    <text evidence="1">The sequence shown here is derived from an EMBL/GenBank/DDBJ whole genome shotgun (WGS) entry which is preliminary data.</text>
</comment>